<accession>A0A428MXY9</accession>
<evidence type="ECO:0000256" key="15">
    <source>
        <dbReference type="PROSITE-ProRule" id="PRU00409"/>
    </source>
</evidence>
<keyword evidence="16" id="KW-0443">Lipid metabolism</keyword>
<dbReference type="NCBIfam" id="TIGR00514">
    <property type="entry name" value="accC"/>
    <property type="match status" value="1"/>
</dbReference>
<evidence type="ECO:0000256" key="9">
    <source>
        <dbReference type="ARBA" id="ARBA00022832"/>
    </source>
</evidence>
<dbReference type="PROSITE" id="PS00866">
    <property type="entry name" value="CPSASE_1"/>
    <property type="match status" value="1"/>
</dbReference>
<evidence type="ECO:0000256" key="16">
    <source>
        <dbReference type="RuleBase" id="RU365063"/>
    </source>
</evidence>
<feature type="domain" description="ATP-grasp" evidence="17">
    <location>
        <begin position="120"/>
        <end position="317"/>
    </location>
</feature>
<dbReference type="FunFam" id="3.30.1490.20:FF:000018">
    <property type="entry name" value="Biotin carboxylase"/>
    <property type="match status" value="1"/>
</dbReference>
<dbReference type="InterPro" id="IPR011764">
    <property type="entry name" value="Biotin_carboxylation_dom"/>
</dbReference>
<evidence type="ECO:0000259" key="18">
    <source>
        <dbReference type="PROSITE" id="PS50979"/>
    </source>
</evidence>
<evidence type="ECO:0000256" key="7">
    <source>
        <dbReference type="ARBA" id="ARBA00022723"/>
    </source>
</evidence>
<dbReference type="EMBL" id="RBVX01000029">
    <property type="protein sequence ID" value="RSL30982.1"/>
    <property type="molecule type" value="Genomic_DNA"/>
</dbReference>
<dbReference type="GO" id="GO:2001295">
    <property type="term" value="P:malonyl-CoA biosynthetic process"/>
    <property type="evidence" value="ECO:0007669"/>
    <property type="project" value="UniProtKB-UniPathway"/>
</dbReference>
<dbReference type="PROSITE" id="PS50979">
    <property type="entry name" value="BC"/>
    <property type="match status" value="1"/>
</dbReference>
<gene>
    <name evidence="19" type="primary">accC</name>
    <name evidence="19" type="ORF">D7Z54_22820</name>
</gene>
<dbReference type="FunFam" id="3.30.470.20:FF:000028">
    <property type="entry name" value="Methylcrotonoyl-CoA carboxylase subunit alpha, mitochondrial"/>
    <property type="match status" value="1"/>
</dbReference>
<dbReference type="UniPathway" id="UPA00655">
    <property type="reaction ID" value="UER00711"/>
</dbReference>
<dbReference type="SMART" id="SM00878">
    <property type="entry name" value="Biotin_carb_C"/>
    <property type="match status" value="1"/>
</dbReference>
<evidence type="ECO:0000256" key="13">
    <source>
        <dbReference type="ARBA" id="ARBA00023267"/>
    </source>
</evidence>
<dbReference type="Pfam" id="PF02785">
    <property type="entry name" value="Biotin_carb_C"/>
    <property type="match status" value="1"/>
</dbReference>
<comment type="catalytic activity">
    <reaction evidence="14 16">
        <text>N(6)-biotinyl-L-lysyl-[protein] + hydrogencarbonate + ATP = N(6)-carboxybiotinyl-L-lysyl-[protein] + ADP + phosphate + H(+)</text>
        <dbReference type="Rhea" id="RHEA:13501"/>
        <dbReference type="Rhea" id="RHEA-COMP:10505"/>
        <dbReference type="Rhea" id="RHEA-COMP:10506"/>
        <dbReference type="ChEBI" id="CHEBI:15378"/>
        <dbReference type="ChEBI" id="CHEBI:17544"/>
        <dbReference type="ChEBI" id="CHEBI:30616"/>
        <dbReference type="ChEBI" id="CHEBI:43474"/>
        <dbReference type="ChEBI" id="CHEBI:83144"/>
        <dbReference type="ChEBI" id="CHEBI:83145"/>
        <dbReference type="ChEBI" id="CHEBI:456216"/>
        <dbReference type="EC" id="6.3.4.14"/>
    </reaction>
</comment>
<dbReference type="SUPFAM" id="SSF52440">
    <property type="entry name" value="PreATP-grasp domain"/>
    <property type="match status" value="1"/>
</dbReference>
<evidence type="ECO:0000256" key="2">
    <source>
        <dbReference type="ARBA" id="ARBA00004956"/>
    </source>
</evidence>
<dbReference type="GO" id="GO:0005524">
    <property type="term" value="F:ATP binding"/>
    <property type="evidence" value="ECO:0007669"/>
    <property type="project" value="UniProtKB-UniRule"/>
</dbReference>
<protein>
    <recommendedName>
        <fullName evidence="4 16">Biotin carboxylase</fullName>
        <ecNumber evidence="4 16">6.3.4.14</ecNumber>
    </recommendedName>
    <alternativeName>
        <fullName evidence="16">Acetyl-coenzyme A carboxylase biotin carboxylase subunit A</fullName>
    </alternativeName>
</protein>
<dbReference type="PROSITE" id="PS00867">
    <property type="entry name" value="CPSASE_2"/>
    <property type="match status" value="1"/>
</dbReference>
<keyword evidence="20" id="KW-1185">Reference proteome</keyword>
<dbReference type="Pfam" id="PF02786">
    <property type="entry name" value="CPSase_L_D2"/>
    <property type="match status" value="1"/>
</dbReference>
<sequence length="448" mass="49177">MFERVLIANRGEIAVRVIRACRELGIETVAVHSEADREALHVLMADEAYCIGPRSSAESYLKKTNLIATALKTGADAVHPGYGFLSENAEFAEICSDHNLTFIGPSPEAINRMGAKAVARETMQSAGVPIVPGTEGIIDKEEDALEIAEEIGYPVIVKATAGGGGKGMRVASDREDLKKAIQMAQQEAATAFGDAGVYMEKFIEEPRHVEIQIMADAYGNVVHFGERDCSIQRRHQKLIEEAPSPALDEETRKAMGEAAVNAAKAVDYCGAGTVEFLLDKHKKFYFMEMNTRIQVEHPVTEEVTGVDLIKEQILAAAGYALSVSQADINIQGWAIECRVNAENPNQNFMPSPGKIDMYLQPGGFGVRVDSAVYPGYTITPHYDSMVAKLIVRGKTREEAINRMKRALSEFVVEGVYTTIPFHLALMDHPAFKKGDFNTGFLDHYEIME</sequence>
<dbReference type="InterPro" id="IPR011761">
    <property type="entry name" value="ATP-grasp"/>
</dbReference>
<keyword evidence="13 16" id="KW-0092">Biotin</keyword>
<dbReference type="FunFam" id="3.40.50.20:FF:000010">
    <property type="entry name" value="Propionyl-CoA carboxylase subunit alpha"/>
    <property type="match status" value="1"/>
</dbReference>
<keyword evidence="5 16" id="KW-0444">Lipid biosynthesis</keyword>
<dbReference type="SUPFAM" id="SSF56059">
    <property type="entry name" value="Glutathione synthetase ATP-binding domain-like"/>
    <property type="match status" value="1"/>
</dbReference>
<dbReference type="Pfam" id="PF00289">
    <property type="entry name" value="Biotin_carb_N"/>
    <property type="match status" value="1"/>
</dbReference>
<evidence type="ECO:0000259" key="17">
    <source>
        <dbReference type="PROSITE" id="PS50975"/>
    </source>
</evidence>
<organism evidence="19 20">
    <name type="scientific">Salibacterium salarium</name>
    <dbReference type="NCBI Taxonomy" id="284579"/>
    <lineage>
        <taxon>Bacteria</taxon>
        <taxon>Bacillati</taxon>
        <taxon>Bacillota</taxon>
        <taxon>Bacilli</taxon>
        <taxon>Bacillales</taxon>
        <taxon>Bacillaceae</taxon>
    </lineage>
</organism>
<keyword evidence="12 16" id="KW-0275">Fatty acid biosynthesis</keyword>
<dbReference type="RefSeq" id="WP_125559405.1">
    <property type="nucleotide sequence ID" value="NZ_RBVX01000029.1"/>
</dbReference>
<dbReference type="InterPro" id="IPR011054">
    <property type="entry name" value="Rudment_hybrid_motif"/>
</dbReference>
<dbReference type="InterPro" id="IPR016185">
    <property type="entry name" value="PreATP-grasp_dom_sf"/>
</dbReference>
<comment type="pathway">
    <text evidence="2 16">Lipid metabolism; malonyl-CoA biosynthesis; malonyl-CoA from acetyl-CoA: step 1/1.</text>
</comment>
<evidence type="ECO:0000256" key="8">
    <source>
        <dbReference type="ARBA" id="ARBA00022741"/>
    </source>
</evidence>
<keyword evidence="8 15" id="KW-0547">Nucleotide-binding</keyword>
<dbReference type="Gene3D" id="3.30.470.20">
    <property type="entry name" value="ATP-grasp fold, B domain"/>
    <property type="match status" value="1"/>
</dbReference>
<reference evidence="19 20" key="1">
    <citation type="submission" date="2018-10" db="EMBL/GenBank/DDBJ databases">
        <title>Draft genome sequence of Bacillus salarius IM0101, isolated from a hypersaline soil in Inner Mongolia, China.</title>
        <authorList>
            <person name="Yamprayoonswat W."/>
            <person name="Boonvisut S."/>
            <person name="Jumpathong W."/>
            <person name="Sittihan S."/>
            <person name="Ruangsuj P."/>
            <person name="Wanthongcharoen S."/>
            <person name="Thongpramul N."/>
            <person name="Pimmason S."/>
            <person name="Yu B."/>
            <person name="Yasawong M."/>
        </authorList>
    </citation>
    <scope>NUCLEOTIDE SEQUENCE [LARGE SCALE GENOMIC DNA]</scope>
    <source>
        <strain evidence="19 20">IM0101</strain>
    </source>
</reference>
<evidence type="ECO:0000256" key="10">
    <source>
        <dbReference type="ARBA" id="ARBA00022840"/>
    </source>
</evidence>
<dbReference type="GO" id="GO:0006633">
    <property type="term" value="P:fatty acid biosynthetic process"/>
    <property type="evidence" value="ECO:0007669"/>
    <property type="project" value="UniProtKB-KW"/>
</dbReference>
<dbReference type="SUPFAM" id="SSF51246">
    <property type="entry name" value="Rudiment single hybrid motif"/>
    <property type="match status" value="1"/>
</dbReference>
<evidence type="ECO:0000313" key="19">
    <source>
        <dbReference type="EMBL" id="RSL30982.1"/>
    </source>
</evidence>
<dbReference type="InterPro" id="IPR005482">
    <property type="entry name" value="Biotin_COase_C"/>
</dbReference>
<evidence type="ECO:0000256" key="1">
    <source>
        <dbReference type="ARBA" id="ARBA00003761"/>
    </source>
</evidence>
<dbReference type="InterPro" id="IPR051602">
    <property type="entry name" value="ACC_Biotin_Carboxylase"/>
</dbReference>
<dbReference type="EC" id="6.3.4.14" evidence="4 16"/>
<name>A0A428MXY9_9BACI</name>
<evidence type="ECO:0000256" key="11">
    <source>
        <dbReference type="ARBA" id="ARBA00022842"/>
    </source>
</evidence>
<evidence type="ECO:0000256" key="12">
    <source>
        <dbReference type="ARBA" id="ARBA00023160"/>
    </source>
</evidence>
<dbReference type="PANTHER" id="PTHR48095:SF2">
    <property type="entry name" value="BIOTIN CARBOXYLASE, CHLOROPLASTIC"/>
    <property type="match status" value="1"/>
</dbReference>
<dbReference type="OrthoDB" id="9807469at2"/>
<proteinExistence type="predicted"/>
<evidence type="ECO:0000256" key="4">
    <source>
        <dbReference type="ARBA" id="ARBA00013263"/>
    </source>
</evidence>
<comment type="function">
    <text evidence="1 16">This protein is a component of the acetyl coenzyme A carboxylase complex; first, biotin carboxylase catalyzes the carboxylation of the carrier protein and then the transcarboxylase transfers the carboxyl group to form malonyl-CoA.</text>
</comment>
<keyword evidence="11" id="KW-0460">Magnesium</keyword>
<evidence type="ECO:0000256" key="14">
    <source>
        <dbReference type="ARBA" id="ARBA00048600"/>
    </source>
</evidence>
<dbReference type="InterPro" id="IPR005479">
    <property type="entry name" value="CPAse_ATP-bd"/>
</dbReference>
<dbReference type="GO" id="GO:0046872">
    <property type="term" value="F:metal ion binding"/>
    <property type="evidence" value="ECO:0007669"/>
    <property type="project" value="UniProtKB-KW"/>
</dbReference>
<dbReference type="NCBIfam" id="NF006367">
    <property type="entry name" value="PRK08591.1"/>
    <property type="match status" value="1"/>
</dbReference>
<dbReference type="InterPro" id="IPR004549">
    <property type="entry name" value="Acetyl_CoA_COase_biotin_COase"/>
</dbReference>
<keyword evidence="10 15" id="KW-0067">ATP-binding</keyword>
<dbReference type="InterPro" id="IPR005481">
    <property type="entry name" value="BC-like_N"/>
</dbReference>
<evidence type="ECO:0000256" key="5">
    <source>
        <dbReference type="ARBA" id="ARBA00022516"/>
    </source>
</evidence>
<evidence type="ECO:0000256" key="3">
    <source>
        <dbReference type="ARBA" id="ARBA00011750"/>
    </source>
</evidence>
<dbReference type="Proteomes" id="UP000275076">
    <property type="component" value="Unassembled WGS sequence"/>
</dbReference>
<dbReference type="PROSITE" id="PS50975">
    <property type="entry name" value="ATP_GRASP"/>
    <property type="match status" value="1"/>
</dbReference>
<keyword evidence="9 16" id="KW-0276">Fatty acid metabolism</keyword>
<comment type="subunit">
    <text evidence="3 16">Acetyl-CoA carboxylase is a heterohexamer of biotin carboxyl carrier protein, biotin carboxylase and the two subunits of carboxyl transferase in a 2:2 complex.</text>
</comment>
<dbReference type="AlphaFoldDB" id="A0A428MXY9"/>
<keyword evidence="7" id="KW-0479">Metal-binding</keyword>
<keyword evidence="6 16" id="KW-0436">Ligase</keyword>
<evidence type="ECO:0000256" key="6">
    <source>
        <dbReference type="ARBA" id="ARBA00022598"/>
    </source>
</evidence>
<comment type="caution">
    <text evidence="19">The sequence shown here is derived from an EMBL/GenBank/DDBJ whole genome shotgun (WGS) entry which is preliminary data.</text>
</comment>
<evidence type="ECO:0000313" key="20">
    <source>
        <dbReference type="Proteomes" id="UP000275076"/>
    </source>
</evidence>
<dbReference type="GO" id="GO:0004075">
    <property type="term" value="F:biotin carboxylase activity"/>
    <property type="evidence" value="ECO:0007669"/>
    <property type="project" value="UniProtKB-EC"/>
</dbReference>
<dbReference type="PANTHER" id="PTHR48095">
    <property type="entry name" value="PYRUVATE CARBOXYLASE SUBUNIT A"/>
    <property type="match status" value="1"/>
</dbReference>
<feature type="domain" description="Biotin carboxylation" evidence="18">
    <location>
        <begin position="1"/>
        <end position="446"/>
    </location>
</feature>